<dbReference type="STRING" id="319652.IV80_GL000100"/>
<gene>
    <name evidence="7" type="ORF">IV80_GL000100</name>
</gene>
<evidence type="ECO:0000313" key="7">
    <source>
        <dbReference type="EMBL" id="KRN67559.1"/>
    </source>
</evidence>
<evidence type="ECO:0000256" key="4">
    <source>
        <dbReference type="ARBA" id="ARBA00022679"/>
    </source>
</evidence>
<evidence type="ECO:0000313" key="8">
    <source>
        <dbReference type="Proteomes" id="UP000051568"/>
    </source>
</evidence>
<evidence type="ECO:0000256" key="1">
    <source>
        <dbReference type="ARBA" id="ARBA00004202"/>
    </source>
</evidence>
<keyword evidence="8" id="KW-1185">Reference proteome</keyword>
<dbReference type="InterPro" id="IPR043148">
    <property type="entry name" value="TagF_C"/>
</dbReference>
<keyword evidence="6" id="KW-0472">Membrane</keyword>
<organism evidence="7 8">
    <name type="scientific">Pediococcus cellicola</name>
    <dbReference type="NCBI Taxonomy" id="319652"/>
    <lineage>
        <taxon>Bacteria</taxon>
        <taxon>Bacillati</taxon>
        <taxon>Bacillota</taxon>
        <taxon>Bacilli</taxon>
        <taxon>Lactobacillales</taxon>
        <taxon>Lactobacillaceae</taxon>
        <taxon>Pediococcus</taxon>
    </lineage>
</organism>
<dbReference type="PANTHER" id="PTHR37316">
    <property type="entry name" value="TEICHOIC ACID GLYCEROL-PHOSPHATE PRIMASE"/>
    <property type="match status" value="1"/>
</dbReference>
<reference evidence="7 8" key="1">
    <citation type="journal article" date="2015" name="Genome Announc.">
        <title>Expanding the biotechnology potential of lactobacilli through comparative genomics of 213 strains and associated genera.</title>
        <authorList>
            <person name="Sun Z."/>
            <person name="Harris H.M."/>
            <person name="McCann A."/>
            <person name="Guo C."/>
            <person name="Argimon S."/>
            <person name="Zhang W."/>
            <person name="Yang X."/>
            <person name="Jeffery I.B."/>
            <person name="Cooney J.C."/>
            <person name="Kagawa T.F."/>
            <person name="Liu W."/>
            <person name="Song Y."/>
            <person name="Salvetti E."/>
            <person name="Wrobel A."/>
            <person name="Rasinkangas P."/>
            <person name="Parkhill J."/>
            <person name="Rea M.C."/>
            <person name="O'Sullivan O."/>
            <person name="Ritari J."/>
            <person name="Douillard F.P."/>
            <person name="Paul Ross R."/>
            <person name="Yang R."/>
            <person name="Briner A.E."/>
            <person name="Felis G.E."/>
            <person name="de Vos W.M."/>
            <person name="Barrangou R."/>
            <person name="Klaenhammer T.R."/>
            <person name="Caufield P.W."/>
            <person name="Cui Y."/>
            <person name="Zhang H."/>
            <person name="O'Toole P.W."/>
        </authorList>
    </citation>
    <scope>NUCLEOTIDE SEQUENCE [LARGE SCALE GENOMIC DNA]</scope>
    <source>
        <strain evidence="7 8">DSM 17757</strain>
    </source>
</reference>
<dbReference type="PATRIC" id="fig|319652.3.peg.102"/>
<keyword evidence="3" id="KW-1003">Cell membrane</keyword>
<dbReference type="Proteomes" id="UP000051568">
    <property type="component" value="Unassembled WGS sequence"/>
</dbReference>
<dbReference type="GO" id="GO:0019350">
    <property type="term" value="P:teichoic acid biosynthetic process"/>
    <property type="evidence" value="ECO:0007669"/>
    <property type="project" value="UniProtKB-KW"/>
</dbReference>
<dbReference type="InterPro" id="IPR007554">
    <property type="entry name" value="Glycerophosphate_synth"/>
</dbReference>
<evidence type="ECO:0000256" key="3">
    <source>
        <dbReference type="ARBA" id="ARBA00022475"/>
    </source>
</evidence>
<dbReference type="AlphaFoldDB" id="A0A0R2IZT4"/>
<dbReference type="GO" id="GO:0005886">
    <property type="term" value="C:plasma membrane"/>
    <property type="evidence" value="ECO:0007669"/>
    <property type="project" value="UniProtKB-SubCell"/>
</dbReference>
<comment type="similarity">
    <text evidence="2">Belongs to the CDP-glycerol glycerophosphotransferase family.</text>
</comment>
<evidence type="ECO:0000256" key="6">
    <source>
        <dbReference type="ARBA" id="ARBA00023136"/>
    </source>
</evidence>
<dbReference type="Gene3D" id="3.40.50.12580">
    <property type="match status" value="1"/>
</dbReference>
<dbReference type="EMBL" id="JQBR01000001">
    <property type="protein sequence ID" value="KRN67559.1"/>
    <property type="molecule type" value="Genomic_DNA"/>
</dbReference>
<accession>A0A0R2IZT4</accession>
<sequence>MNPHFKEGTNVMKTIYMFLVRICSLMYAGQKKSQVAYLMSFSNNQDFILKLADRISPLPLYVFYEASGQADLDNLKNHPAIKLIPFNNGLALFLKVIPILMRSKLIVVDNYFPVLGAIIKTKQMRITQLWHANGAIKAFGFSDPSTERRGKAAQLRFQRVYDSFDDIIVGSRKMADAFQINYRLDGHQTRLLGYPRSDKFKNKDWIAQAREKFYRYYPALRGKQLILYTPTYRKGISFAFAPGFEKLKLPQNAVFILRLHPHLQQLEKAWEQKVPFVTSIRSDITTDELLTVADTLITDYSSILFDYTLLDNAHQVGLFAFDQSQFEKTVGLQRDFSEDFDKLLIKDVPELSEFLAQPAPQQMVMSQLNERWNTFNDGHATKRTLDFLMKRSGN</sequence>
<evidence type="ECO:0000256" key="2">
    <source>
        <dbReference type="ARBA" id="ARBA00010488"/>
    </source>
</evidence>
<comment type="subcellular location">
    <subcellularLocation>
        <location evidence="1">Cell membrane</location>
        <topology evidence="1">Peripheral membrane protein</topology>
    </subcellularLocation>
</comment>
<keyword evidence="5" id="KW-0777">Teichoic acid biosynthesis</keyword>
<dbReference type="PANTHER" id="PTHR37316:SF1">
    <property type="entry name" value="TEICHOIC ACID GLYCEROL-PHOSPHATE PRIMASE"/>
    <property type="match status" value="1"/>
</dbReference>
<dbReference type="InterPro" id="IPR043149">
    <property type="entry name" value="TagF_N"/>
</dbReference>
<dbReference type="Pfam" id="PF04464">
    <property type="entry name" value="Glyphos_transf"/>
    <property type="match status" value="1"/>
</dbReference>
<dbReference type="GO" id="GO:0047355">
    <property type="term" value="F:CDP-glycerol glycerophosphotransferase activity"/>
    <property type="evidence" value="ECO:0007669"/>
    <property type="project" value="InterPro"/>
</dbReference>
<comment type="caution">
    <text evidence="7">The sequence shown here is derived from an EMBL/GenBank/DDBJ whole genome shotgun (WGS) entry which is preliminary data.</text>
</comment>
<evidence type="ECO:0000256" key="5">
    <source>
        <dbReference type="ARBA" id="ARBA00022944"/>
    </source>
</evidence>
<name>A0A0R2IZT4_9LACO</name>
<proteinExistence type="inferred from homology"/>
<protein>
    <submittedName>
        <fullName evidence="7">Teichoic acid biosynthesis protein</fullName>
    </submittedName>
</protein>
<dbReference type="SUPFAM" id="SSF53756">
    <property type="entry name" value="UDP-Glycosyltransferase/glycogen phosphorylase"/>
    <property type="match status" value="1"/>
</dbReference>
<dbReference type="Gene3D" id="3.40.50.11820">
    <property type="match status" value="1"/>
</dbReference>
<keyword evidence="4" id="KW-0808">Transferase</keyword>
<dbReference type="InterPro" id="IPR051612">
    <property type="entry name" value="Teichoic_Acid_Biosynth"/>
</dbReference>
<dbReference type="OrthoDB" id="9811865at2"/>